<feature type="transmembrane region" description="Helical" evidence="1">
    <location>
        <begin position="109"/>
        <end position="128"/>
    </location>
</feature>
<dbReference type="PANTHER" id="PTHR37461:SF1">
    <property type="entry name" value="ANTI-SIGMA-K FACTOR RSKA"/>
    <property type="match status" value="1"/>
</dbReference>
<protein>
    <submittedName>
        <fullName evidence="3">Anti-sigma factor</fullName>
    </submittedName>
</protein>
<keyword evidence="1" id="KW-1133">Transmembrane helix</keyword>
<evidence type="ECO:0000256" key="1">
    <source>
        <dbReference type="SAM" id="Phobius"/>
    </source>
</evidence>
<dbReference type="EMBL" id="JAHSPG010000002">
    <property type="protein sequence ID" value="MBV4356378.1"/>
    <property type="molecule type" value="Genomic_DNA"/>
</dbReference>
<keyword evidence="4" id="KW-1185">Reference proteome</keyword>
<dbReference type="RefSeq" id="WP_217789946.1">
    <property type="nucleotide sequence ID" value="NZ_JAHSPG010000002.1"/>
</dbReference>
<gene>
    <name evidence="3" type="ORF">KTO63_04400</name>
</gene>
<proteinExistence type="predicted"/>
<keyword evidence="1" id="KW-0812">Transmembrane</keyword>
<evidence type="ECO:0000313" key="4">
    <source>
        <dbReference type="Proteomes" id="UP000812270"/>
    </source>
</evidence>
<dbReference type="GO" id="GO:0016989">
    <property type="term" value="F:sigma factor antagonist activity"/>
    <property type="evidence" value="ECO:0007669"/>
    <property type="project" value="TreeGrafter"/>
</dbReference>
<comment type="caution">
    <text evidence="3">The sequence shown here is derived from an EMBL/GenBank/DDBJ whole genome shotgun (WGS) entry which is preliminary data.</text>
</comment>
<reference evidence="3" key="1">
    <citation type="submission" date="2021-06" db="EMBL/GenBank/DDBJ databases">
        <authorList>
            <person name="Huq M.A."/>
        </authorList>
    </citation>
    <scope>NUCLEOTIDE SEQUENCE</scope>
    <source>
        <strain evidence="3">MAH-26</strain>
    </source>
</reference>
<dbReference type="Pfam" id="PF10099">
    <property type="entry name" value="RskA_C"/>
    <property type="match status" value="1"/>
</dbReference>
<evidence type="ECO:0000259" key="2">
    <source>
        <dbReference type="Pfam" id="PF10099"/>
    </source>
</evidence>
<dbReference type="GO" id="GO:0006417">
    <property type="term" value="P:regulation of translation"/>
    <property type="evidence" value="ECO:0007669"/>
    <property type="project" value="TreeGrafter"/>
</dbReference>
<dbReference type="InterPro" id="IPR018764">
    <property type="entry name" value="RskA_C"/>
</dbReference>
<feature type="domain" description="Anti-sigma K factor RskA C-terminal" evidence="2">
    <location>
        <begin position="109"/>
        <end position="266"/>
    </location>
</feature>
<accession>A0A9E2S4F7</accession>
<name>A0A9E2S4F7_9BACT</name>
<organism evidence="3 4">
    <name type="scientific">Pinibacter aurantiacus</name>
    <dbReference type="NCBI Taxonomy" id="2851599"/>
    <lineage>
        <taxon>Bacteria</taxon>
        <taxon>Pseudomonadati</taxon>
        <taxon>Bacteroidota</taxon>
        <taxon>Chitinophagia</taxon>
        <taxon>Chitinophagales</taxon>
        <taxon>Chitinophagaceae</taxon>
        <taxon>Pinibacter</taxon>
    </lineage>
</organism>
<dbReference type="PANTHER" id="PTHR37461">
    <property type="entry name" value="ANTI-SIGMA-K FACTOR RSKA"/>
    <property type="match status" value="1"/>
</dbReference>
<dbReference type="AlphaFoldDB" id="A0A9E2S4F7"/>
<sequence>MNIQEYIQSGIIESYVLGLASEEERLEFESVCATYPEVVKAREAFELSLEHIAMSDAVTPPAYLKDKIRNAATGERNGEYMASYSYTENEYEDEDQPLIIRKLFSLRSAAAAAIILLGASTLLNFYFYKENKKLVKAFNDLSIQQNQLVNNNQSMQAKLQDYEANFEHIRNPRMKAVKLPGVSANPSSMCTVYWDTQTKDVYLMVNNLPKPAPGMQYQLWAMVDGKPVDAGMLDMDKDNMVVKMKNIPSATAFAVTLEKKGGSPTPDMNAMFVMGTI</sequence>
<keyword evidence="1" id="KW-0472">Membrane</keyword>
<dbReference type="GO" id="GO:0005886">
    <property type="term" value="C:plasma membrane"/>
    <property type="evidence" value="ECO:0007669"/>
    <property type="project" value="InterPro"/>
</dbReference>
<dbReference type="Proteomes" id="UP000812270">
    <property type="component" value="Unassembled WGS sequence"/>
</dbReference>
<evidence type="ECO:0000313" key="3">
    <source>
        <dbReference type="EMBL" id="MBV4356378.1"/>
    </source>
</evidence>
<dbReference type="InterPro" id="IPR051474">
    <property type="entry name" value="Anti-sigma-K/W_factor"/>
</dbReference>